<reference evidence="2 3" key="1">
    <citation type="submission" date="2023-09" db="EMBL/GenBank/DDBJ databases">
        <authorList>
            <person name="Wang M."/>
        </authorList>
    </citation>
    <scope>NUCLEOTIDE SEQUENCE [LARGE SCALE GENOMIC DNA]</scope>
    <source>
        <strain evidence="2">GT-2023</strain>
        <tissue evidence="2">Liver</tissue>
    </source>
</reference>
<dbReference type="EMBL" id="JAYMGO010000016">
    <property type="protein sequence ID" value="KAL1259090.1"/>
    <property type="molecule type" value="Genomic_DNA"/>
</dbReference>
<proteinExistence type="predicted"/>
<protein>
    <submittedName>
        <fullName evidence="2">Uncharacterized protein</fullName>
    </submittedName>
</protein>
<dbReference type="Proteomes" id="UP001558613">
    <property type="component" value="Unassembled WGS sequence"/>
</dbReference>
<gene>
    <name evidence="2" type="ORF">QQF64_009667</name>
</gene>
<accession>A0ABR3M3B7</accession>
<feature type="region of interest" description="Disordered" evidence="1">
    <location>
        <begin position="61"/>
        <end position="86"/>
    </location>
</feature>
<name>A0ABR3M3B7_9TELE</name>
<evidence type="ECO:0000256" key="1">
    <source>
        <dbReference type="SAM" id="MobiDB-lite"/>
    </source>
</evidence>
<evidence type="ECO:0000313" key="3">
    <source>
        <dbReference type="Proteomes" id="UP001558613"/>
    </source>
</evidence>
<evidence type="ECO:0000313" key="2">
    <source>
        <dbReference type="EMBL" id="KAL1259090.1"/>
    </source>
</evidence>
<keyword evidence="3" id="KW-1185">Reference proteome</keyword>
<sequence length="117" mass="12648">MLPEDLSSSALGLDGLIDLELRGRVGPAPALTNTRGILSQTKPLISPMQLQLVRVHFQEGGGRGNEVSANATPIDGPQSSRHTHGAHEVNRCITALLRAEMHLLKFQGRGCMRTIME</sequence>
<comment type="caution">
    <text evidence="2">The sequence shown here is derived from an EMBL/GenBank/DDBJ whole genome shotgun (WGS) entry which is preliminary data.</text>
</comment>
<organism evidence="2 3">
    <name type="scientific">Cirrhinus molitorella</name>
    <name type="common">mud carp</name>
    <dbReference type="NCBI Taxonomy" id="172907"/>
    <lineage>
        <taxon>Eukaryota</taxon>
        <taxon>Metazoa</taxon>
        <taxon>Chordata</taxon>
        <taxon>Craniata</taxon>
        <taxon>Vertebrata</taxon>
        <taxon>Euteleostomi</taxon>
        <taxon>Actinopterygii</taxon>
        <taxon>Neopterygii</taxon>
        <taxon>Teleostei</taxon>
        <taxon>Ostariophysi</taxon>
        <taxon>Cypriniformes</taxon>
        <taxon>Cyprinidae</taxon>
        <taxon>Labeoninae</taxon>
        <taxon>Labeonini</taxon>
        <taxon>Cirrhinus</taxon>
    </lineage>
</organism>